<dbReference type="SMART" id="SM01244">
    <property type="entry name" value="IRS"/>
    <property type="match status" value="1"/>
</dbReference>
<dbReference type="FunFam" id="1.20.80.10:FF:000007">
    <property type="entry name" value="Talin 2"/>
    <property type="match status" value="1"/>
</dbReference>
<comment type="subcellular location">
    <subcellularLocation>
        <location evidence="1">Cytoplasm</location>
        <location evidence="1">Cytoskeleton</location>
    </subcellularLocation>
</comment>
<dbReference type="GO" id="GO:0003779">
    <property type="term" value="F:actin binding"/>
    <property type="evidence" value="ECO:0007669"/>
    <property type="project" value="InterPro"/>
</dbReference>
<dbReference type="GO" id="GO:0001726">
    <property type="term" value="C:ruffle"/>
    <property type="evidence" value="ECO:0007669"/>
    <property type="project" value="InterPro"/>
</dbReference>
<accession>A0A8R1IKF4</accession>
<dbReference type="SUPFAM" id="SSF109880">
    <property type="entry name" value="A middle domain of Talin 1"/>
    <property type="match status" value="1"/>
</dbReference>
<dbReference type="SUPFAM" id="SSF54236">
    <property type="entry name" value="Ubiquitin-like"/>
    <property type="match status" value="1"/>
</dbReference>
<dbReference type="InterPro" id="IPR035963">
    <property type="entry name" value="FERM_2"/>
</dbReference>
<dbReference type="PROSITE" id="PS00661">
    <property type="entry name" value="FERM_2"/>
    <property type="match status" value="1"/>
</dbReference>
<dbReference type="GO" id="GO:0005925">
    <property type="term" value="C:focal adhesion"/>
    <property type="evidence" value="ECO:0007669"/>
    <property type="project" value="InterPro"/>
</dbReference>
<dbReference type="InterPro" id="IPR002404">
    <property type="entry name" value="IRS_PTB"/>
</dbReference>
<dbReference type="GO" id="GO:0030036">
    <property type="term" value="P:actin cytoskeleton organization"/>
    <property type="evidence" value="ECO:0007669"/>
    <property type="project" value="TreeGrafter"/>
</dbReference>
<reference evidence="5" key="2">
    <citation type="submission" date="2022-06" db="UniProtKB">
        <authorList>
            <consortium name="EnsemblMetazoa"/>
        </authorList>
    </citation>
    <scope>IDENTIFICATION</scope>
    <source>
        <strain evidence="5">DF5081</strain>
    </source>
</reference>
<dbReference type="GO" id="GO:0098609">
    <property type="term" value="P:cell-cell adhesion"/>
    <property type="evidence" value="ECO:0007669"/>
    <property type="project" value="TreeGrafter"/>
</dbReference>
<dbReference type="Proteomes" id="UP000005237">
    <property type="component" value="Unassembled WGS sequence"/>
</dbReference>
<evidence type="ECO:0000256" key="2">
    <source>
        <dbReference type="ARBA" id="ARBA00022490"/>
    </source>
</evidence>
<dbReference type="InterPro" id="IPR036476">
    <property type="entry name" value="Talin_cent_sf"/>
</dbReference>
<evidence type="ECO:0000259" key="4">
    <source>
        <dbReference type="PROSITE" id="PS50057"/>
    </source>
</evidence>
<proteinExistence type="predicted"/>
<evidence type="ECO:0000313" key="5">
    <source>
        <dbReference type="EnsemblMetazoa" id="CJA36503.1"/>
    </source>
</evidence>
<dbReference type="GO" id="GO:0005200">
    <property type="term" value="F:structural constituent of cytoskeleton"/>
    <property type="evidence" value="ECO:0007669"/>
    <property type="project" value="InterPro"/>
</dbReference>
<dbReference type="Gene3D" id="1.20.80.10">
    <property type="match status" value="1"/>
</dbReference>
<evidence type="ECO:0000256" key="3">
    <source>
        <dbReference type="ARBA" id="ARBA00023212"/>
    </source>
</evidence>
<dbReference type="InterPro" id="IPR014352">
    <property type="entry name" value="FERM/acyl-CoA-bd_prot_sf"/>
</dbReference>
<dbReference type="FunFam" id="2.30.29.30:FF:000028">
    <property type="entry name" value="Talin 2"/>
    <property type="match status" value="1"/>
</dbReference>
<evidence type="ECO:0000313" key="6">
    <source>
        <dbReference type="Proteomes" id="UP000005237"/>
    </source>
</evidence>
<protein>
    <submittedName>
        <fullName evidence="5">FERM domain-containing protein</fullName>
    </submittedName>
</protein>
<dbReference type="SMART" id="SM00295">
    <property type="entry name" value="B41"/>
    <property type="match status" value="1"/>
</dbReference>
<dbReference type="InterPro" id="IPR000299">
    <property type="entry name" value="FERM_domain"/>
</dbReference>
<sequence length="982" mass="110891">MGVLSLTVSSAEKGIKKTMQFEPTTLVFDVAKLIRDKFAMHDVNPSEYGLFRVEEDLSKCAWLENGRTLEYYLIRNRDEVEYKKKIRLLKVRMLDGAVKTISVDESQPVSQLMLTICNKIGISNYEEYSLVRDDILLNGAGTNNSTWNLREERSKSTERGVYSTLGRKKEQKLEELRKKLHTDEELPWLDHAKTLREQAISEEETLILRRKFFFSDTNVDSRDPIQLNLLYVQCRDGVLRGLHPVQKETALQLGAIQAHIQYGDFPYDKPKFHLDGRDVLPKEYQKNKENEKKVVALYKELSGTAEIDAKSKYVHLCRELKTYGVTFFVVKEKMAGKNKLVPRLLGVNKESVMRVDEKTKQILKEWPLEQVRRWASSGKTFNLDFGDYQDGYYCVQTADGEKIGQLIGGYIDIILKKKRTRDHQGIEGDEGSTMLEDMVAPAKATLVAHGQIGSGQHATDGLVAVRGVLRTPQSGQGYGINGAQYGAVSGEITSQDLARAQRLRYQDMYQHPQRALIGTIEATIRAVDEAEDELEAQPQIDIPKFSDDLSQNRWVDEQMAVNKENVNERLAAMGAATAQVVQWTAVEEYDDRVGTAIATIGSNLPDVSRNVRDLGYFMEQNDRGDLLEATKRLCGAFGDFLTAVNPEQNERRNKVFTAAGRVGEYSQHVINTMEPPTDSQQQFDDSLVQKAKHVATSTAQLVLCAKTISAECEEPQVQEKVIQSATKCAFATSQLVACARVVVPTIDNTACQQQLTTAASKVSHSVHNLLQESELATNRQTSLSDIHTAARQVTSALDSLLEHAKTSPKVVSRREEEEEYNEVLKRTNRMIAHQGPSEDLTREAKKVIRHSQILTEQFQHEAHQRPEHRDRLLDAAKKVAHATSEMILATEQAENQPRQAESEWALRSAAERLGQVTNETTQEQQEKHIMQRLEQAAKQTAYDATQTISASNVTKPKQQEHKRTETTEQLLVDDTHTILRIR</sequence>
<dbReference type="EnsemblMetazoa" id="CJA36503.1">
    <property type="protein sequence ID" value="CJA36503.1"/>
    <property type="gene ID" value="WBGene00212350"/>
</dbReference>
<dbReference type="GO" id="GO:0005856">
    <property type="term" value="C:cytoskeleton"/>
    <property type="evidence" value="ECO:0007669"/>
    <property type="project" value="UniProtKB-SubCell"/>
</dbReference>
<dbReference type="PANTHER" id="PTHR19981">
    <property type="entry name" value="TALIN"/>
    <property type="match status" value="1"/>
</dbReference>
<dbReference type="Pfam" id="PF02174">
    <property type="entry name" value="IRS"/>
    <property type="match status" value="1"/>
</dbReference>
<dbReference type="PROSITE" id="PS50057">
    <property type="entry name" value="FERM_3"/>
    <property type="match status" value="1"/>
</dbReference>
<dbReference type="Pfam" id="PF16511">
    <property type="entry name" value="FERM_f0"/>
    <property type="match status" value="1"/>
</dbReference>
<dbReference type="SUPFAM" id="SSF47031">
    <property type="entry name" value="Second domain of FERM"/>
    <property type="match status" value="1"/>
</dbReference>
<dbReference type="PROSITE" id="PS00660">
    <property type="entry name" value="FERM_1"/>
    <property type="match status" value="1"/>
</dbReference>
<feature type="domain" description="FERM" evidence="4">
    <location>
        <begin position="87"/>
        <end position="418"/>
    </location>
</feature>
<dbReference type="Pfam" id="PF21692">
    <property type="entry name" value="Talin_R4"/>
    <property type="match status" value="1"/>
</dbReference>
<evidence type="ECO:0000256" key="1">
    <source>
        <dbReference type="ARBA" id="ARBA00004245"/>
    </source>
</evidence>
<dbReference type="CDD" id="cd17090">
    <property type="entry name" value="FERM_F1_TLN"/>
    <property type="match status" value="1"/>
</dbReference>
<dbReference type="Pfam" id="PF09141">
    <property type="entry name" value="Talin_middle"/>
    <property type="match status" value="1"/>
</dbReference>
<dbReference type="Gene3D" id="2.30.29.30">
    <property type="entry name" value="Pleckstrin-homology domain (PH domain)/Phosphotyrosine-binding domain (PTB)"/>
    <property type="match status" value="1"/>
</dbReference>
<dbReference type="AlphaFoldDB" id="A0A8R1IKF4"/>
<dbReference type="GO" id="GO:0005178">
    <property type="term" value="F:integrin binding"/>
    <property type="evidence" value="ECO:0007669"/>
    <property type="project" value="TreeGrafter"/>
</dbReference>
<dbReference type="InterPro" id="IPR035964">
    <property type="entry name" value="I/LWEQ_dom_sf"/>
</dbReference>
<reference evidence="6" key="1">
    <citation type="submission" date="2010-08" db="EMBL/GenBank/DDBJ databases">
        <authorList>
            <consortium name="Caenorhabditis japonica Sequencing Consortium"/>
            <person name="Wilson R.K."/>
        </authorList>
    </citation>
    <scope>NUCLEOTIDE SEQUENCE [LARGE SCALE GENOMIC DNA]</scope>
    <source>
        <strain evidence="6">DF5081</strain>
    </source>
</reference>
<dbReference type="InterPro" id="IPR019749">
    <property type="entry name" value="Band_41_domain"/>
</dbReference>
<dbReference type="InterPro" id="IPR049108">
    <property type="entry name" value="Talin_R4"/>
</dbReference>
<keyword evidence="6" id="KW-1185">Reference proteome</keyword>
<dbReference type="SUPFAM" id="SSF50729">
    <property type="entry name" value="PH domain-like"/>
    <property type="match status" value="1"/>
</dbReference>
<dbReference type="PANTHER" id="PTHR19981:SF1">
    <property type="entry name" value="RHEA, ISOFORM B"/>
    <property type="match status" value="1"/>
</dbReference>
<dbReference type="Gene3D" id="3.10.20.90">
    <property type="entry name" value="Phosphatidylinositol 3-kinase Catalytic Subunit, Chain A, domain 1"/>
    <property type="match status" value="2"/>
</dbReference>
<dbReference type="GO" id="GO:0005737">
    <property type="term" value="C:cytoplasm"/>
    <property type="evidence" value="ECO:0007669"/>
    <property type="project" value="TreeGrafter"/>
</dbReference>
<organism evidence="5 6">
    <name type="scientific">Caenorhabditis japonica</name>
    <dbReference type="NCBI Taxonomy" id="281687"/>
    <lineage>
        <taxon>Eukaryota</taxon>
        <taxon>Metazoa</taxon>
        <taxon>Ecdysozoa</taxon>
        <taxon>Nematoda</taxon>
        <taxon>Chromadorea</taxon>
        <taxon>Rhabditida</taxon>
        <taxon>Rhabditina</taxon>
        <taxon>Rhabditomorpha</taxon>
        <taxon>Rhabditoidea</taxon>
        <taxon>Rhabditidae</taxon>
        <taxon>Peloderinae</taxon>
        <taxon>Caenorhabditis</taxon>
    </lineage>
</organism>
<keyword evidence="3" id="KW-0206">Cytoskeleton</keyword>
<dbReference type="InterPro" id="IPR019748">
    <property type="entry name" value="FERM_central"/>
</dbReference>
<dbReference type="SUPFAM" id="SSF109885">
    <property type="entry name" value="I/LWEQ domain"/>
    <property type="match status" value="2"/>
</dbReference>
<dbReference type="CDD" id="cd14473">
    <property type="entry name" value="FERM_B-lobe"/>
    <property type="match status" value="1"/>
</dbReference>
<dbReference type="Gene3D" id="1.20.1420.10">
    <property type="entry name" value="Talin, central domain"/>
    <property type="match status" value="1"/>
</dbReference>
<dbReference type="InterPro" id="IPR029071">
    <property type="entry name" value="Ubiquitin-like_domsf"/>
</dbReference>
<dbReference type="InterPro" id="IPR019747">
    <property type="entry name" value="FERM_CS"/>
</dbReference>
<keyword evidence="2" id="KW-0963">Cytoplasm</keyword>
<dbReference type="InterPro" id="IPR011993">
    <property type="entry name" value="PH-like_dom_sf"/>
</dbReference>
<dbReference type="CDD" id="cd10569">
    <property type="entry name" value="FERM_C_Talin"/>
    <property type="match status" value="1"/>
</dbReference>
<dbReference type="InterPro" id="IPR015224">
    <property type="entry name" value="Talin_cent"/>
</dbReference>
<dbReference type="GO" id="GO:0005886">
    <property type="term" value="C:plasma membrane"/>
    <property type="evidence" value="ECO:0007669"/>
    <property type="project" value="TreeGrafter"/>
</dbReference>
<dbReference type="Gene3D" id="1.20.120.230">
    <property type="entry name" value="Alpha-catenin/vinculin-like"/>
    <property type="match status" value="3"/>
</dbReference>
<name>A0A8R1IKF4_CAEJA</name>
<dbReference type="InterPro" id="IPR032425">
    <property type="entry name" value="FERM_f0"/>
</dbReference>
<dbReference type="CDD" id="cd17089">
    <property type="entry name" value="FERM_F0_TLN"/>
    <property type="match status" value="1"/>
</dbReference>